<protein>
    <submittedName>
        <fullName evidence="1">Uncharacterized protein</fullName>
    </submittedName>
</protein>
<organism evidence="1 2">
    <name type="scientific">Cajanus cajan</name>
    <name type="common">Pigeon pea</name>
    <name type="synonym">Cajanus indicus</name>
    <dbReference type="NCBI Taxonomy" id="3821"/>
    <lineage>
        <taxon>Eukaryota</taxon>
        <taxon>Viridiplantae</taxon>
        <taxon>Streptophyta</taxon>
        <taxon>Embryophyta</taxon>
        <taxon>Tracheophyta</taxon>
        <taxon>Spermatophyta</taxon>
        <taxon>Magnoliopsida</taxon>
        <taxon>eudicotyledons</taxon>
        <taxon>Gunneridae</taxon>
        <taxon>Pentapetalae</taxon>
        <taxon>rosids</taxon>
        <taxon>fabids</taxon>
        <taxon>Fabales</taxon>
        <taxon>Fabaceae</taxon>
        <taxon>Papilionoideae</taxon>
        <taxon>50 kb inversion clade</taxon>
        <taxon>NPAAA clade</taxon>
        <taxon>indigoferoid/millettioid clade</taxon>
        <taxon>Phaseoleae</taxon>
        <taxon>Cajanus</taxon>
    </lineage>
</organism>
<proteinExistence type="predicted"/>
<dbReference type="AlphaFoldDB" id="A0A151S8B7"/>
<reference evidence="1" key="1">
    <citation type="journal article" date="2012" name="Nat. Biotechnol.">
        <title>Draft genome sequence of pigeonpea (Cajanus cajan), an orphan legume crop of resource-poor farmers.</title>
        <authorList>
            <person name="Varshney R.K."/>
            <person name="Chen W."/>
            <person name="Li Y."/>
            <person name="Bharti A.K."/>
            <person name="Saxena R.K."/>
            <person name="Schlueter J.A."/>
            <person name="Donoghue M.T."/>
            <person name="Azam S."/>
            <person name="Fan G."/>
            <person name="Whaley A.M."/>
            <person name="Farmer A.D."/>
            <person name="Sheridan J."/>
            <person name="Iwata A."/>
            <person name="Tuteja R."/>
            <person name="Penmetsa R.V."/>
            <person name="Wu W."/>
            <person name="Upadhyaya H.D."/>
            <person name="Yang S.P."/>
            <person name="Shah T."/>
            <person name="Saxena K.B."/>
            <person name="Michael T."/>
            <person name="McCombie W.R."/>
            <person name="Yang B."/>
            <person name="Zhang G."/>
            <person name="Yang H."/>
            <person name="Wang J."/>
            <person name="Spillane C."/>
            <person name="Cook D.R."/>
            <person name="May G.D."/>
            <person name="Xu X."/>
            <person name="Jackson S.A."/>
        </authorList>
    </citation>
    <scope>NUCLEOTIDE SEQUENCE [LARGE SCALE GENOMIC DNA]</scope>
</reference>
<evidence type="ECO:0000313" key="1">
    <source>
        <dbReference type="EMBL" id="KYP51050.1"/>
    </source>
</evidence>
<name>A0A151S8B7_CAJCA</name>
<keyword evidence="2" id="KW-1185">Reference proteome</keyword>
<sequence length="74" mass="8437">TWIFGPESYGCPTILRDSDSILIRRVNKIIGERIFVLIKVAKSPSHNIEAVAMKMNRMLCTSQQVSPLKNNLHR</sequence>
<accession>A0A151S8B7</accession>
<evidence type="ECO:0000313" key="2">
    <source>
        <dbReference type="Proteomes" id="UP000075243"/>
    </source>
</evidence>
<dbReference type="EMBL" id="KQ483444">
    <property type="protein sequence ID" value="KYP51050.1"/>
    <property type="molecule type" value="Genomic_DNA"/>
</dbReference>
<dbReference type="Proteomes" id="UP000075243">
    <property type="component" value="Unassembled WGS sequence"/>
</dbReference>
<dbReference type="Gramene" id="C.cajan_26114.t">
    <property type="protein sequence ID" value="C.cajan_26114.t.cds1"/>
    <property type="gene ID" value="C.cajan_26114"/>
</dbReference>
<feature type="non-terminal residue" evidence="1">
    <location>
        <position position="1"/>
    </location>
</feature>
<gene>
    <name evidence="1" type="ORF">KK1_027101</name>
</gene>